<evidence type="ECO:0000313" key="1">
    <source>
        <dbReference type="EMBL" id="RPB29908.1"/>
    </source>
</evidence>
<dbReference type="EMBL" id="ML121527">
    <property type="protein sequence ID" value="RPB29908.1"/>
    <property type="molecule type" value="Genomic_DNA"/>
</dbReference>
<accession>A0A3N4M8F7</accession>
<evidence type="ECO:0000313" key="2">
    <source>
        <dbReference type="Proteomes" id="UP000267821"/>
    </source>
</evidence>
<gene>
    <name evidence="1" type="ORF">L211DRAFT_51452</name>
</gene>
<organism evidence="1 2">
    <name type="scientific">Terfezia boudieri ATCC MYA-4762</name>
    <dbReference type="NCBI Taxonomy" id="1051890"/>
    <lineage>
        <taxon>Eukaryota</taxon>
        <taxon>Fungi</taxon>
        <taxon>Dikarya</taxon>
        <taxon>Ascomycota</taxon>
        <taxon>Pezizomycotina</taxon>
        <taxon>Pezizomycetes</taxon>
        <taxon>Pezizales</taxon>
        <taxon>Pezizaceae</taxon>
        <taxon>Terfezia</taxon>
    </lineage>
</organism>
<dbReference type="InParanoid" id="A0A3N4M8F7"/>
<proteinExistence type="predicted"/>
<sequence>MGSWAHIIYSTYSPQGKLYNLVILPYGRTQEFPPAISMSAYSHIFSHSWRSCTLERVLDSWSGPTISVYI</sequence>
<dbReference type="Proteomes" id="UP000267821">
    <property type="component" value="Unassembled WGS sequence"/>
</dbReference>
<keyword evidence="2" id="KW-1185">Reference proteome</keyword>
<dbReference type="AlphaFoldDB" id="A0A3N4M8F7"/>
<name>A0A3N4M8F7_9PEZI</name>
<protein>
    <submittedName>
        <fullName evidence="1">Uncharacterized protein</fullName>
    </submittedName>
</protein>
<reference evidence="1 2" key="1">
    <citation type="journal article" date="2018" name="Nat. Ecol. Evol.">
        <title>Pezizomycetes genomes reveal the molecular basis of ectomycorrhizal truffle lifestyle.</title>
        <authorList>
            <person name="Murat C."/>
            <person name="Payen T."/>
            <person name="Noel B."/>
            <person name="Kuo A."/>
            <person name="Morin E."/>
            <person name="Chen J."/>
            <person name="Kohler A."/>
            <person name="Krizsan K."/>
            <person name="Balestrini R."/>
            <person name="Da Silva C."/>
            <person name="Montanini B."/>
            <person name="Hainaut M."/>
            <person name="Levati E."/>
            <person name="Barry K.W."/>
            <person name="Belfiori B."/>
            <person name="Cichocki N."/>
            <person name="Clum A."/>
            <person name="Dockter R.B."/>
            <person name="Fauchery L."/>
            <person name="Guy J."/>
            <person name="Iotti M."/>
            <person name="Le Tacon F."/>
            <person name="Lindquist E.A."/>
            <person name="Lipzen A."/>
            <person name="Malagnac F."/>
            <person name="Mello A."/>
            <person name="Molinier V."/>
            <person name="Miyauchi S."/>
            <person name="Poulain J."/>
            <person name="Riccioni C."/>
            <person name="Rubini A."/>
            <person name="Sitrit Y."/>
            <person name="Splivallo R."/>
            <person name="Traeger S."/>
            <person name="Wang M."/>
            <person name="Zifcakova L."/>
            <person name="Wipf D."/>
            <person name="Zambonelli A."/>
            <person name="Paolocci F."/>
            <person name="Nowrousian M."/>
            <person name="Ottonello S."/>
            <person name="Baldrian P."/>
            <person name="Spatafora J.W."/>
            <person name="Henrissat B."/>
            <person name="Nagy L.G."/>
            <person name="Aury J.M."/>
            <person name="Wincker P."/>
            <person name="Grigoriev I.V."/>
            <person name="Bonfante P."/>
            <person name="Martin F.M."/>
        </authorList>
    </citation>
    <scope>NUCLEOTIDE SEQUENCE [LARGE SCALE GENOMIC DNA]</scope>
    <source>
        <strain evidence="1 2">ATCC MYA-4762</strain>
    </source>
</reference>